<dbReference type="OrthoDB" id="43980at2"/>
<protein>
    <submittedName>
        <fullName evidence="2">Nucleotidyltransferase-like protein</fullName>
    </submittedName>
</protein>
<keyword evidence="2" id="KW-0808">Transferase</keyword>
<dbReference type="InterPro" id="IPR002934">
    <property type="entry name" value="Polymerase_NTP_transf_dom"/>
</dbReference>
<dbReference type="InterPro" id="IPR043519">
    <property type="entry name" value="NT_sf"/>
</dbReference>
<dbReference type="Pfam" id="PF01909">
    <property type="entry name" value="NTP_transf_2"/>
    <property type="match status" value="1"/>
</dbReference>
<name>A0A542E6B4_9MICO</name>
<dbReference type="RefSeq" id="WP_141850031.1">
    <property type="nucleotide sequence ID" value="NZ_BAAAPR010000019.1"/>
</dbReference>
<dbReference type="AlphaFoldDB" id="A0A542E6B4"/>
<evidence type="ECO:0000259" key="1">
    <source>
        <dbReference type="Pfam" id="PF01909"/>
    </source>
</evidence>
<comment type="caution">
    <text evidence="2">The sequence shown here is derived from an EMBL/GenBank/DDBJ whole genome shotgun (WGS) entry which is preliminary data.</text>
</comment>
<dbReference type="SUPFAM" id="SSF81301">
    <property type="entry name" value="Nucleotidyltransferase"/>
    <property type="match status" value="1"/>
</dbReference>
<dbReference type="Gene3D" id="3.30.460.10">
    <property type="entry name" value="Beta Polymerase, domain 2"/>
    <property type="match status" value="1"/>
</dbReference>
<dbReference type="EMBL" id="VFMN01000001">
    <property type="protein sequence ID" value="TQJ10871.1"/>
    <property type="molecule type" value="Genomic_DNA"/>
</dbReference>
<reference evidence="2 3" key="1">
    <citation type="submission" date="2019-06" db="EMBL/GenBank/DDBJ databases">
        <title>Sequencing the genomes of 1000 actinobacteria strains.</title>
        <authorList>
            <person name="Klenk H.-P."/>
        </authorList>
    </citation>
    <scope>NUCLEOTIDE SEQUENCE [LARGE SCALE GENOMIC DNA]</scope>
    <source>
        <strain evidence="2 3">DSM 18607</strain>
    </source>
</reference>
<keyword evidence="3" id="KW-1185">Reference proteome</keyword>
<evidence type="ECO:0000313" key="3">
    <source>
        <dbReference type="Proteomes" id="UP000317893"/>
    </source>
</evidence>
<accession>A0A542E6B4</accession>
<organism evidence="2 3">
    <name type="scientific">Lapillicoccus jejuensis</name>
    <dbReference type="NCBI Taxonomy" id="402171"/>
    <lineage>
        <taxon>Bacteria</taxon>
        <taxon>Bacillati</taxon>
        <taxon>Actinomycetota</taxon>
        <taxon>Actinomycetes</taxon>
        <taxon>Micrococcales</taxon>
        <taxon>Intrasporangiaceae</taxon>
        <taxon>Lapillicoccus</taxon>
    </lineage>
</organism>
<sequence length="257" mass="27463">MTTASPDRPYDDPRYDDLAAATVAARGVVAERFPDARTAWLGGSVARGEATAASDLDVTVLLDGPPAPFRDTVRWHGWLVELFVHTDASLDHYRRADLQDRRQPTMSRLVGESVVLVDRDGSGARRRAECLAEIGAGPSPLSDDDLRLARYRVTAWVDDLRSAAPALRTAAATTAYGELLGLLLDVHRRWRGQGKGLAREVLALDAAQGTRWLERADAGLAAALAGDPGPLAGLADEVLDLAGGPLREGLRLAGEEG</sequence>
<feature type="domain" description="Polymerase nucleotidyl transferase" evidence="1">
    <location>
        <begin position="28"/>
        <end position="72"/>
    </location>
</feature>
<evidence type="ECO:0000313" key="2">
    <source>
        <dbReference type="EMBL" id="TQJ10871.1"/>
    </source>
</evidence>
<dbReference type="GO" id="GO:0016779">
    <property type="term" value="F:nucleotidyltransferase activity"/>
    <property type="evidence" value="ECO:0007669"/>
    <property type="project" value="InterPro"/>
</dbReference>
<dbReference type="Proteomes" id="UP000317893">
    <property type="component" value="Unassembled WGS sequence"/>
</dbReference>
<proteinExistence type="predicted"/>
<dbReference type="CDD" id="cd05403">
    <property type="entry name" value="NT_KNTase_like"/>
    <property type="match status" value="1"/>
</dbReference>
<gene>
    <name evidence="2" type="ORF">FB458_4013</name>
</gene>